<evidence type="ECO:0000256" key="5">
    <source>
        <dbReference type="ARBA" id="ARBA00022452"/>
    </source>
</evidence>
<dbReference type="Pfam" id="PF07715">
    <property type="entry name" value="Plug"/>
    <property type="match status" value="1"/>
</dbReference>
<evidence type="ECO:0000256" key="4">
    <source>
        <dbReference type="ARBA" id="ARBA00022448"/>
    </source>
</evidence>
<dbReference type="InterPro" id="IPR036097">
    <property type="entry name" value="HisK_dim/P_sf"/>
</dbReference>
<dbReference type="InterPro" id="IPR000531">
    <property type="entry name" value="Beta-barrel_TonB"/>
</dbReference>
<evidence type="ECO:0000256" key="13">
    <source>
        <dbReference type="PROSITE-ProRule" id="PRU01360"/>
    </source>
</evidence>
<evidence type="ECO:0000256" key="12">
    <source>
        <dbReference type="ARBA" id="ARBA00023237"/>
    </source>
</evidence>
<dbReference type="PANTHER" id="PTHR40980:SF4">
    <property type="entry name" value="TONB-DEPENDENT RECEPTOR-LIKE BETA-BARREL DOMAIN-CONTAINING PROTEIN"/>
    <property type="match status" value="1"/>
</dbReference>
<dbReference type="FunFam" id="3.30.565.10:FF:000006">
    <property type="entry name" value="Sensor histidine kinase WalK"/>
    <property type="match status" value="1"/>
</dbReference>
<dbReference type="EC" id="2.7.13.3" evidence="3"/>
<dbReference type="PROSITE" id="PS50109">
    <property type="entry name" value="HIS_KIN"/>
    <property type="match status" value="1"/>
</dbReference>
<dbReference type="SMART" id="SM00387">
    <property type="entry name" value="HATPase_c"/>
    <property type="match status" value="1"/>
</dbReference>
<dbReference type="InterPro" id="IPR036942">
    <property type="entry name" value="Beta-barrel_TonB_sf"/>
</dbReference>
<dbReference type="Pfam" id="PF02518">
    <property type="entry name" value="HATPase_c"/>
    <property type="match status" value="1"/>
</dbReference>
<dbReference type="RefSeq" id="WP_259077570.1">
    <property type="nucleotide sequence ID" value="NZ_JACIFG010000005.1"/>
</dbReference>
<feature type="chain" id="PRO_5040997966" description="histidine kinase" evidence="15">
    <location>
        <begin position="24"/>
        <end position="1462"/>
    </location>
</feature>
<dbReference type="SMART" id="SM00388">
    <property type="entry name" value="HisKA"/>
    <property type="match status" value="1"/>
</dbReference>
<evidence type="ECO:0000256" key="11">
    <source>
        <dbReference type="ARBA" id="ARBA00023136"/>
    </source>
</evidence>
<dbReference type="InterPro" id="IPR003018">
    <property type="entry name" value="GAF"/>
</dbReference>
<keyword evidence="11 13" id="KW-0472">Membrane</keyword>
<evidence type="ECO:0000256" key="6">
    <source>
        <dbReference type="ARBA" id="ARBA00022553"/>
    </source>
</evidence>
<protein>
    <recommendedName>
        <fullName evidence="3">histidine kinase</fullName>
        <ecNumber evidence="3">2.7.13.3</ecNumber>
    </recommendedName>
</protein>
<proteinExistence type="inferred from homology"/>
<dbReference type="Pfam" id="PF13715">
    <property type="entry name" value="CarbopepD_reg_2"/>
    <property type="match status" value="1"/>
</dbReference>
<dbReference type="InterPro" id="IPR012910">
    <property type="entry name" value="Plug_dom"/>
</dbReference>
<dbReference type="GO" id="GO:0009279">
    <property type="term" value="C:cell outer membrane"/>
    <property type="evidence" value="ECO:0007669"/>
    <property type="project" value="UniProtKB-SubCell"/>
</dbReference>
<name>A0A9X2UJ41_9BACT</name>
<reference evidence="17" key="1">
    <citation type="submission" date="2022-08" db="EMBL/GenBank/DDBJ databases">
        <title>Genomic Encyclopedia of Type Strains, Phase V (KMG-V): Genome sequencing to study the core and pangenomes of soil and plant-associated prokaryotes.</title>
        <authorList>
            <person name="Whitman W."/>
        </authorList>
    </citation>
    <scope>NUCLEOTIDE SEQUENCE</scope>
    <source>
        <strain evidence="17">SP3012</strain>
    </source>
</reference>
<dbReference type="SUPFAM" id="SSF49464">
    <property type="entry name" value="Carboxypeptidase regulatory domain-like"/>
    <property type="match status" value="1"/>
</dbReference>
<dbReference type="InterPro" id="IPR004358">
    <property type="entry name" value="Sig_transdc_His_kin-like_C"/>
</dbReference>
<dbReference type="Gene3D" id="3.30.565.10">
    <property type="entry name" value="Histidine kinase-like ATPase, C-terminal domain"/>
    <property type="match status" value="1"/>
</dbReference>
<dbReference type="InterPro" id="IPR036890">
    <property type="entry name" value="HATPase_C_sf"/>
</dbReference>
<sequence>MFRRHRYVLVVLFLIGAATLAFSDAAAQSAGIIEGQVVDAGDGSPLPGANVVVEGTSIGTSTDPDGRFRLTSVPAGPQTLTVSFVSYKSSSTTVDVEAGQAQTVNVELASEVLEGEEVVVRGLRRSQFRSINRKRQSLNIVDALAADRIGNLPEKNIAEAVQRLPGIVLRNDRMEGRLVSIRGGAANLNNVTLNGNTLASTAGLRATALDLLPAEMVSNVEVTKAVTPDMPGNAIGGSIDISTLSAFDREGAFAFGSVRALSHDQQVPDLGETEFPFRANVTAGTKVGPDDAFGLLISASGSRRDFTTSGLKGEGWGEFSGEGSIDLRPDFGGVVVPEAQEQIVERNRRRRFAVNASLDWRPNKNVEVYLRPYYTFTDEKKLDNELEYNMVYDPEDYPGDPRPTTTESGARFARGFGSVDLSDTDEEESLWGGNLGVEHQFDGAVTLSASGSYSRGVLDRRQEDAEFETPETTRASGVADMGNFLFDYYPENPDYVGNGANYTANEVDLEYNENIENTYAAQADLRVPFSSAGLSGYVETGGQFQARDKSIDAADTGYDYVGGGSLTLADFEAPRVQTVQVGNGLMPFANTQAMVADFLGDLCNPSTEQRFAGERRCRASNAVYERVGAEDLAIADIEDDSENAEAIYAGFAMASVEVGALTALGGLRVEHTSTETDRFQLREDEEFDPEEDVVRQTFENAYTNVLPSLHLTLQATEALQLRAAWSNTIGRPEYDDLGAFSEVEIVEEGGNLLASVNEGNPTLDPFTAMNFDLAAEYYFPNGGLASVGGFHKRIDNAIYTFSSEQRNVQDPFGQGRTFDRISRSQLRNADLGTVTGVEIAYQQPFTFLPEPFNALGLNANTTLTTSDVDVPEYEDSPARPDYSFFQQSDLVYNIIPYVQTGGFEARVAINYQGEYLEGIDGSSPLEDEYVGDRTTVDINATYQFQSVLGEPELLLQVQNITNEPEVFQTGRAKNLGFHYRSGRLDVKPCRASPNYYGNPGSGVVVPVGRHGTLAVASQEPQAIGPFDRHLIEVLGSYAAVVLDRLGHGQSLRERQGKVEALYEATQRLLTAEEFESVSTRIHELLEDIFDYPLQNTGFVDGESIVPDQTSAEHAVGVPPPERRSTDGDSLSAQALRAGDTVVIDDAGSLDNDVEYGTLRTAAAVPIGERGVVVIGKTEVEAFDPFNLRLIEVLSGYAALVLNRLDREATLRDAKEEAEEASRMKSALLANMSHEIRTPLTSIIGFAEVVGTEASTLDLPTGSPLPDCADRIENGGKRLLDTLEGVLNLSKLEAGQMELDAEPVPLISEVQRVAEELQPKAREKKIDLRLETEGAWAKADKGGVQIIARNLLSNAIKYTEADGTVWVRSYRANGRAVLEVEDTGIGMAPEAVDDLFESFRQASEGFGREYEGTGVGLAVTKRAAEEMDGSVDVDTEEVEGSRFTVRLPTAGGGEASENGERTP</sequence>
<comment type="similarity">
    <text evidence="13 14">Belongs to the TonB-dependent receptor family.</text>
</comment>
<evidence type="ECO:0000256" key="15">
    <source>
        <dbReference type="SAM" id="SignalP"/>
    </source>
</evidence>
<keyword evidence="8 13" id="KW-0812">Transmembrane</keyword>
<evidence type="ECO:0000256" key="3">
    <source>
        <dbReference type="ARBA" id="ARBA00012438"/>
    </source>
</evidence>
<dbReference type="SUPFAM" id="SSF55874">
    <property type="entry name" value="ATPase domain of HSP90 chaperone/DNA topoisomerase II/histidine kinase"/>
    <property type="match status" value="1"/>
</dbReference>
<organism evidence="17 18">
    <name type="scientific">Salinibacter ruber</name>
    <dbReference type="NCBI Taxonomy" id="146919"/>
    <lineage>
        <taxon>Bacteria</taxon>
        <taxon>Pseudomonadati</taxon>
        <taxon>Rhodothermota</taxon>
        <taxon>Rhodothermia</taxon>
        <taxon>Rhodothermales</taxon>
        <taxon>Salinibacteraceae</taxon>
        <taxon>Salinibacter</taxon>
    </lineage>
</organism>
<dbReference type="PANTHER" id="PTHR40980">
    <property type="entry name" value="PLUG DOMAIN-CONTAINING PROTEIN"/>
    <property type="match status" value="1"/>
</dbReference>
<keyword evidence="6" id="KW-0597">Phosphoprotein</keyword>
<dbReference type="Proteomes" id="UP001155040">
    <property type="component" value="Unassembled WGS sequence"/>
</dbReference>
<comment type="subcellular location">
    <subcellularLocation>
        <location evidence="2 13">Cell outer membrane</location>
        <topology evidence="2 13">Multi-pass membrane protein</topology>
    </subcellularLocation>
</comment>
<dbReference type="GO" id="GO:0000155">
    <property type="term" value="F:phosphorelay sensor kinase activity"/>
    <property type="evidence" value="ECO:0007669"/>
    <property type="project" value="InterPro"/>
</dbReference>
<dbReference type="CDD" id="cd01347">
    <property type="entry name" value="ligand_gated_channel"/>
    <property type="match status" value="1"/>
</dbReference>
<dbReference type="PROSITE" id="PS52016">
    <property type="entry name" value="TONB_DEPENDENT_REC_3"/>
    <property type="match status" value="1"/>
</dbReference>
<dbReference type="Pfam" id="PF00512">
    <property type="entry name" value="HisKA"/>
    <property type="match status" value="1"/>
</dbReference>
<dbReference type="Gene3D" id="2.60.40.1120">
    <property type="entry name" value="Carboxypeptidase-like, regulatory domain"/>
    <property type="match status" value="1"/>
</dbReference>
<dbReference type="Gene3D" id="2.170.130.10">
    <property type="entry name" value="TonB-dependent receptor, plug domain"/>
    <property type="match status" value="1"/>
</dbReference>
<dbReference type="InterPro" id="IPR039426">
    <property type="entry name" value="TonB-dep_rcpt-like"/>
</dbReference>
<dbReference type="SUPFAM" id="SSF55781">
    <property type="entry name" value="GAF domain-like"/>
    <property type="match status" value="1"/>
</dbReference>
<evidence type="ECO:0000313" key="18">
    <source>
        <dbReference type="Proteomes" id="UP001155040"/>
    </source>
</evidence>
<keyword evidence="4 13" id="KW-0813">Transport</keyword>
<keyword evidence="15" id="KW-0732">Signal</keyword>
<accession>A0A9X2UJ41</accession>
<dbReference type="PRINTS" id="PR00344">
    <property type="entry name" value="BCTRLSENSOR"/>
</dbReference>
<dbReference type="InterPro" id="IPR003661">
    <property type="entry name" value="HisK_dim/P_dom"/>
</dbReference>
<evidence type="ECO:0000256" key="7">
    <source>
        <dbReference type="ARBA" id="ARBA00022679"/>
    </source>
</evidence>
<dbReference type="InterPro" id="IPR010104">
    <property type="entry name" value="TonB_rcpt_bac"/>
</dbReference>
<dbReference type="Gene3D" id="3.30.450.40">
    <property type="match status" value="1"/>
</dbReference>
<keyword evidence="12 13" id="KW-0998">Cell outer membrane</keyword>
<comment type="catalytic activity">
    <reaction evidence="1">
        <text>ATP + protein L-histidine = ADP + protein N-phospho-L-histidine.</text>
        <dbReference type="EC" id="2.7.13.3"/>
    </reaction>
</comment>
<dbReference type="InterPro" id="IPR005467">
    <property type="entry name" value="His_kinase_dom"/>
</dbReference>
<comment type="caution">
    <text evidence="17">The sequence shown here is derived from an EMBL/GenBank/DDBJ whole genome shotgun (WGS) entry which is preliminary data.</text>
</comment>
<evidence type="ECO:0000256" key="8">
    <source>
        <dbReference type="ARBA" id="ARBA00022692"/>
    </source>
</evidence>
<dbReference type="CDD" id="cd00082">
    <property type="entry name" value="HisKA"/>
    <property type="match status" value="1"/>
</dbReference>
<evidence type="ECO:0000256" key="14">
    <source>
        <dbReference type="RuleBase" id="RU003357"/>
    </source>
</evidence>
<dbReference type="Gene3D" id="2.40.170.20">
    <property type="entry name" value="TonB-dependent receptor, beta-barrel domain"/>
    <property type="match status" value="1"/>
</dbReference>
<evidence type="ECO:0000256" key="10">
    <source>
        <dbReference type="ARBA" id="ARBA00023077"/>
    </source>
</evidence>
<dbReference type="InterPro" id="IPR037066">
    <property type="entry name" value="Plug_dom_sf"/>
</dbReference>
<evidence type="ECO:0000256" key="2">
    <source>
        <dbReference type="ARBA" id="ARBA00004571"/>
    </source>
</evidence>
<dbReference type="NCBIfam" id="TIGR01782">
    <property type="entry name" value="TonB-Xanth-Caul"/>
    <property type="match status" value="1"/>
</dbReference>
<gene>
    <name evidence="17" type="ORF">GGQ01_000754</name>
</gene>
<keyword evidence="17" id="KW-0675">Receptor</keyword>
<feature type="signal peptide" evidence="15">
    <location>
        <begin position="1"/>
        <end position="23"/>
    </location>
</feature>
<evidence type="ECO:0000256" key="1">
    <source>
        <dbReference type="ARBA" id="ARBA00000085"/>
    </source>
</evidence>
<feature type="domain" description="Histidine kinase" evidence="16">
    <location>
        <begin position="1230"/>
        <end position="1450"/>
    </location>
</feature>
<dbReference type="Pfam" id="PF13185">
    <property type="entry name" value="GAF_2"/>
    <property type="match status" value="1"/>
</dbReference>
<keyword evidence="7" id="KW-0808">Transferase</keyword>
<keyword evidence="10 14" id="KW-0798">TonB box</keyword>
<evidence type="ECO:0000256" key="9">
    <source>
        <dbReference type="ARBA" id="ARBA00022777"/>
    </source>
</evidence>
<dbReference type="SUPFAM" id="SSF56935">
    <property type="entry name" value="Porins"/>
    <property type="match status" value="1"/>
</dbReference>
<keyword evidence="9" id="KW-0418">Kinase</keyword>
<dbReference type="EMBL" id="JANUBF010000003">
    <property type="protein sequence ID" value="MCS4035706.1"/>
    <property type="molecule type" value="Genomic_DNA"/>
</dbReference>
<dbReference type="Gene3D" id="1.10.287.130">
    <property type="match status" value="1"/>
</dbReference>
<evidence type="ECO:0000313" key="17">
    <source>
        <dbReference type="EMBL" id="MCS4035706.1"/>
    </source>
</evidence>
<dbReference type="InterPro" id="IPR003594">
    <property type="entry name" value="HATPase_dom"/>
</dbReference>
<dbReference type="SUPFAM" id="SSF47384">
    <property type="entry name" value="Homodimeric domain of signal transducing histidine kinase"/>
    <property type="match status" value="1"/>
</dbReference>
<evidence type="ECO:0000259" key="16">
    <source>
        <dbReference type="PROSITE" id="PS50109"/>
    </source>
</evidence>
<dbReference type="InterPro" id="IPR008969">
    <property type="entry name" value="CarboxyPept-like_regulatory"/>
</dbReference>
<dbReference type="Pfam" id="PF00593">
    <property type="entry name" value="TonB_dep_Rec_b-barrel"/>
    <property type="match status" value="1"/>
</dbReference>
<keyword evidence="5 13" id="KW-1134">Transmembrane beta strand</keyword>
<dbReference type="InterPro" id="IPR029016">
    <property type="entry name" value="GAF-like_dom_sf"/>
</dbReference>